<keyword evidence="2" id="KW-1185">Reference proteome</keyword>
<dbReference type="EMBL" id="SRRO01000001">
    <property type="protein sequence ID" value="TGN64200.1"/>
    <property type="molecule type" value="Genomic_DNA"/>
</dbReference>
<protein>
    <submittedName>
        <fullName evidence="1">Uncharacterized protein</fullName>
    </submittedName>
</protein>
<dbReference type="AlphaFoldDB" id="A0A4Z1CK50"/>
<dbReference type="OrthoDB" id="5149874at2"/>
<comment type="caution">
    <text evidence="1">The sequence shown here is derived from an EMBL/GenBank/DDBJ whole genome shotgun (WGS) entry which is preliminary data.</text>
</comment>
<evidence type="ECO:0000313" key="1">
    <source>
        <dbReference type="EMBL" id="TGN64200.1"/>
    </source>
</evidence>
<name>A0A4Z1CK50_9ACTN</name>
<evidence type="ECO:0000313" key="2">
    <source>
        <dbReference type="Proteomes" id="UP000297496"/>
    </source>
</evidence>
<dbReference type="Proteomes" id="UP000297496">
    <property type="component" value="Unassembled WGS sequence"/>
</dbReference>
<proteinExistence type="predicted"/>
<sequence length="123" mass="13632">MSTSTNVASKSAKTSLNPTSLGIKVGDIFVSSWGWDQTNIDYYEVVALTAASVKVVEVGFTKVGDEFDGMYEQVVPDQTRRSTHVMTKRIRCSNRPYFRVTDYASAGLWDGAPKRRTGRGYGH</sequence>
<accession>A0A4Z1CK50</accession>
<organism evidence="1 2">
    <name type="scientific">Nocardioides eburneiflavus</name>
    <dbReference type="NCBI Taxonomy" id="2518372"/>
    <lineage>
        <taxon>Bacteria</taxon>
        <taxon>Bacillati</taxon>
        <taxon>Actinomycetota</taxon>
        <taxon>Actinomycetes</taxon>
        <taxon>Propionibacteriales</taxon>
        <taxon>Nocardioidaceae</taxon>
        <taxon>Nocardioides</taxon>
    </lineage>
</organism>
<dbReference type="RefSeq" id="WP_135838727.1">
    <property type="nucleotide sequence ID" value="NZ_SRRO01000001.1"/>
</dbReference>
<gene>
    <name evidence="1" type="ORF">EXE59_09740</name>
</gene>
<reference evidence="1 2" key="1">
    <citation type="submission" date="2019-04" db="EMBL/GenBank/DDBJ databases">
        <title>Three New Species of Nocardioides, Nocardioides euryhalodurans sp. nov., Nocardioides seonyuensis sp. nov. and Nocardioides eburneoflavus sp. nov. Isolated from Soil.</title>
        <authorList>
            <person name="Roh S.G."/>
            <person name="Lee C."/>
            <person name="Kim M.-K."/>
            <person name="Kim S.B."/>
        </authorList>
    </citation>
    <scope>NUCLEOTIDE SEQUENCE [LARGE SCALE GENOMIC DNA]</scope>
    <source>
        <strain evidence="1 2">MMS17-SY213</strain>
    </source>
</reference>